<feature type="binding site" evidence="15">
    <location>
        <position position="26"/>
    </location>
    <ligand>
        <name>Mg(2+)</name>
        <dbReference type="ChEBI" id="CHEBI:18420"/>
        <label>2</label>
    </ligand>
</feature>
<keyword evidence="5" id="KW-0997">Cell inner membrane</keyword>
<evidence type="ECO:0000256" key="10">
    <source>
        <dbReference type="ARBA" id="ARBA00023065"/>
    </source>
</evidence>
<feature type="transmembrane region" description="Helical" evidence="16">
    <location>
        <begin position="429"/>
        <end position="456"/>
    </location>
</feature>
<keyword evidence="3" id="KW-1003">Cell membrane</keyword>
<dbReference type="STRING" id="1249627.D779_0906"/>
<evidence type="ECO:0000256" key="6">
    <source>
        <dbReference type="ARBA" id="ARBA00022692"/>
    </source>
</evidence>
<proteinExistence type="inferred from homology"/>
<evidence type="ECO:0000313" key="18">
    <source>
        <dbReference type="EMBL" id="EXJ17154.1"/>
    </source>
</evidence>
<evidence type="ECO:0000313" key="19">
    <source>
        <dbReference type="Proteomes" id="UP000019460"/>
    </source>
</evidence>
<dbReference type="GO" id="GO:0005525">
    <property type="term" value="F:GTP binding"/>
    <property type="evidence" value="ECO:0007669"/>
    <property type="project" value="UniProtKB-KW"/>
</dbReference>
<dbReference type="PANTHER" id="PTHR43185:SF1">
    <property type="entry name" value="FE(2+) TRANSPORTER FEOB"/>
    <property type="match status" value="1"/>
</dbReference>
<evidence type="ECO:0000256" key="16">
    <source>
        <dbReference type="RuleBase" id="RU362098"/>
    </source>
</evidence>
<evidence type="ECO:0000259" key="17">
    <source>
        <dbReference type="PROSITE" id="PS51711"/>
    </source>
</evidence>
<comment type="subcellular location">
    <subcellularLocation>
        <location evidence="1 16">Cell inner membrane</location>
        <topology evidence="1 16">Multi-pass membrane protein</topology>
    </subcellularLocation>
</comment>
<feature type="binding site" evidence="15">
    <location>
        <position position="25"/>
    </location>
    <ligand>
        <name>Mg(2+)</name>
        <dbReference type="ChEBI" id="CHEBI:18420"/>
        <label>2</label>
    </ligand>
</feature>
<keyword evidence="6 16" id="KW-0812">Transmembrane</keyword>
<dbReference type="InterPro" id="IPR006073">
    <property type="entry name" value="GTP-bd"/>
</dbReference>
<dbReference type="InterPro" id="IPR011640">
    <property type="entry name" value="Fe2_transport_prot_B_C"/>
</dbReference>
<feature type="transmembrane region" description="Helical" evidence="16">
    <location>
        <begin position="402"/>
        <end position="422"/>
    </location>
</feature>
<evidence type="ECO:0000256" key="4">
    <source>
        <dbReference type="ARBA" id="ARBA00022496"/>
    </source>
</evidence>
<feature type="transmembrane region" description="Helical" evidence="16">
    <location>
        <begin position="291"/>
        <end position="311"/>
    </location>
</feature>
<dbReference type="NCBIfam" id="NF007105">
    <property type="entry name" value="PRK09554.1"/>
    <property type="match status" value="1"/>
</dbReference>
<dbReference type="Gene3D" id="3.40.50.300">
    <property type="entry name" value="P-loop containing nucleotide triphosphate hydrolases"/>
    <property type="match status" value="1"/>
</dbReference>
<gene>
    <name evidence="18" type="ORF">D779_0906</name>
</gene>
<keyword evidence="11 14" id="KW-0342">GTP-binding</keyword>
<reference evidence="18 19" key="1">
    <citation type="submission" date="2012-11" db="EMBL/GenBank/DDBJ databases">
        <title>Genome assembly of Thiorhodococcus sp. AK35.</title>
        <authorList>
            <person name="Nupur N."/>
            <person name="Khatri I."/>
            <person name="Subramanian S."/>
            <person name="Pinnaka A."/>
        </authorList>
    </citation>
    <scope>NUCLEOTIDE SEQUENCE [LARGE SCALE GENOMIC DNA]</scope>
    <source>
        <strain evidence="18 19">AK35</strain>
    </source>
</reference>
<evidence type="ECO:0000256" key="11">
    <source>
        <dbReference type="ARBA" id="ARBA00023134"/>
    </source>
</evidence>
<keyword evidence="7 14" id="KW-0547">Nucleotide-binding</keyword>
<dbReference type="GO" id="GO:0046872">
    <property type="term" value="F:metal ion binding"/>
    <property type="evidence" value="ECO:0007669"/>
    <property type="project" value="UniProtKB-KW"/>
</dbReference>
<dbReference type="InterPro" id="IPR050860">
    <property type="entry name" value="FeoB_GTPase"/>
</dbReference>
<dbReference type="NCBIfam" id="TIGR00231">
    <property type="entry name" value="small_GTP"/>
    <property type="match status" value="1"/>
</dbReference>
<dbReference type="PRINTS" id="PR00326">
    <property type="entry name" value="GTP1OBG"/>
</dbReference>
<keyword evidence="19" id="KW-1185">Reference proteome</keyword>
<dbReference type="CDD" id="cd01879">
    <property type="entry name" value="FeoB"/>
    <property type="match status" value="1"/>
</dbReference>
<dbReference type="PATRIC" id="fig|1249627.3.peg.189"/>
<dbReference type="Gene3D" id="1.10.287.1770">
    <property type="match status" value="1"/>
</dbReference>
<evidence type="ECO:0000256" key="15">
    <source>
        <dbReference type="PIRSR" id="PIRSR603373-2"/>
    </source>
</evidence>
<evidence type="ECO:0000256" key="1">
    <source>
        <dbReference type="ARBA" id="ARBA00004429"/>
    </source>
</evidence>
<feature type="binding site" evidence="14">
    <location>
        <begin position="121"/>
        <end position="124"/>
    </location>
    <ligand>
        <name>GTP</name>
        <dbReference type="ChEBI" id="CHEBI:37565"/>
        <label>1</label>
    </ligand>
</feature>
<feature type="binding site" evidence="14">
    <location>
        <begin position="57"/>
        <end position="60"/>
    </location>
    <ligand>
        <name>GTP</name>
        <dbReference type="ChEBI" id="CHEBI:37565"/>
        <label>1</label>
    </ligand>
</feature>
<evidence type="ECO:0000256" key="2">
    <source>
        <dbReference type="ARBA" id="ARBA00022448"/>
    </source>
</evidence>
<dbReference type="Proteomes" id="UP000019460">
    <property type="component" value="Unassembled WGS sequence"/>
</dbReference>
<evidence type="ECO:0000256" key="14">
    <source>
        <dbReference type="PIRSR" id="PIRSR603373-1"/>
    </source>
</evidence>
<evidence type="ECO:0000256" key="12">
    <source>
        <dbReference type="ARBA" id="ARBA00023136"/>
    </source>
</evidence>
<dbReference type="PROSITE" id="PS51711">
    <property type="entry name" value="G_FEOB"/>
    <property type="match status" value="1"/>
</dbReference>
<dbReference type="InterPro" id="IPR011642">
    <property type="entry name" value="Gate_dom"/>
</dbReference>
<dbReference type="RefSeq" id="WP_043748021.1">
    <property type="nucleotide sequence ID" value="NZ_AONC01000002.1"/>
</dbReference>
<evidence type="ECO:0000256" key="7">
    <source>
        <dbReference type="ARBA" id="ARBA00022741"/>
    </source>
</evidence>
<accession>W9VCI0</accession>
<dbReference type="InterPro" id="IPR041069">
    <property type="entry name" value="FeoB_Cyto"/>
</dbReference>
<dbReference type="InterPro" id="IPR003373">
    <property type="entry name" value="Fe2_transport_prot-B"/>
</dbReference>
<dbReference type="GO" id="GO:0015093">
    <property type="term" value="F:ferrous iron transmembrane transporter activity"/>
    <property type="evidence" value="ECO:0007669"/>
    <property type="project" value="UniProtKB-UniRule"/>
</dbReference>
<dbReference type="AlphaFoldDB" id="W9VCI0"/>
<keyword evidence="2 16" id="KW-0813">Transport</keyword>
<keyword evidence="9 16" id="KW-0408">Iron</keyword>
<dbReference type="Pfam" id="PF07664">
    <property type="entry name" value="FeoB_C"/>
    <property type="match status" value="1"/>
</dbReference>
<feature type="transmembrane region" description="Helical" evidence="16">
    <location>
        <begin position="343"/>
        <end position="371"/>
    </location>
</feature>
<dbReference type="EMBL" id="AONC01000002">
    <property type="protein sequence ID" value="EXJ17154.1"/>
    <property type="molecule type" value="Genomic_DNA"/>
</dbReference>
<keyword evidence="4 16" id="KW-0410">Iron transport</keyword>
<dbReference type="FunFam" id="3.40.50.300:FF:000426">
    <property type="entry name" value="Ferrous iron transport protein B"/>
    <property type="match status" value="1"/>
</dbReference>
<keyword evidence="15" id="KW-0460">Magnesium</keyword>
<sequence>MKTRYTIGVVGNPNCGKTTLFNALTGSRQRVGNWPGVTVERKIGRYGFGGAEFNLVDLPGTYSLDVSDQAVSLDERIARDFVHAREADLILNILDAANLERNLYLTTQLLEMGRPTLIALNMMDVAEERGLQIDVEQLSARLGCPVVPVVAADGKGIKELRQALLDAAQSVTDARWIPANPVNYGQKLEDAIAAIVPKIAGIAEAQMDPPRWLAARLIEGDDLAANLVGERVGNDEIRALLGDEADDADILFADARYGYAHAVTQASVTQVGEVSRTLSDRLDRVMLNRAFGIPIFLFVMYLMFMFTINIGGAFIDFFDIAAGTLFVDGTAAFLTAARAPEWFVVGVAGGIGGGIQVVATFIPIIAFLYLFMSVLEDSGYMARAAFVVDRFMRGIGLPGKSFVPLLVGFGCNVPAIMAARTLENQRDRILTVLMAPFMSCGARLPVYALFAAAFFTSGGQNIVFGLYLIGIAAAVLTGFILKRTLLQGQAMPFVMELPPYHLPTLKGVALRTWDRTKGFVVRAGSVIVPMVLVINVLNSTGTDGSFGNEDSDRSLLAEIGRTIAPAFGPMGLDEENWPATVGIFTGILAKEAVVGTLDATYSALGSQDQGGEAAAAEEKDGGYDMGAGLAEAVATIPANLGDALGGWADPLGLDIGDVDDQELAASEQEVTTTTFGAMAARFDGAAGAFAYLLFILLYAPCVAAIAAINRETSPGWTLFAVTWTTGLGYITATIFYQAAIFARDPASSASWIGAMLALFGAAVVAMRWWSQRTLPKRDLARETL</sequence>
<dbReference type="Pfam" id="PF07670">
    <property type="entry name" value="Gate"/>
    <property type="match status" value="2"/>
</dbReference>
<evidence type="ECO:0000256" key="3">
    <source>
        <dbReference type="ARBA" id="ARBA00022475"/>
    </source>
</evidence>
<dbReference type="NCBIfam" id="TIGR00437">
    <property type="entry name" value="feoB"/>
    <property type="match status" value="1"/>
</dbReference>
<feature type="binding site" evidence="14">
    <location>
        <begin position="36"/>
        <end position="40"/>
    </location>
    <ligand>
        <name>GTP</name>
        <dbReference type="ChEBI" id="CHEBI:37565"/>
        <label>1</label>
    </ligand>
</feature>
<comment type="caution">
    <text evidence="18">The sequence shown here is derived from an EMBL/GenBank/DDBJ whole genome shotgun (WGS) entry which is preliminary data.</text>
</comment>
<feature type="transmembrane region" description="Helical" evidence="16">
    <location>
        <begin position="462"/>
        <end position="481"/>
    </location>
</feature>
<dbReference type="eggNOG" id="COG0370">
    <property type="taxonomic scope" value="Bacteria"/>
</dbReference>
<feature type="binding site" evidence="15">
    <location>
        <position position="23"/>
    </location>
    <ligand>
        <name>Mg(2+)</name>
        <dbReference type="ChEBI" id="CHEBI:18420"/>
        <label>2</label>
    </ligand>
</feature>
<dbReference type="PANTHER" id="PTHR43185">
    <property type="entry name" value="FERROUS IRON TRANSPORT PROTEIN B"/>
    <property type="match status" value="1"/>
</dbReference>
<keyword evidence="8 16" id="KW-1133">Transmembrane helix</keyword>
<feature type="binding site" evidence="14">
    <location>
        <begin position="150"/>
        <end position="152"/>
    </location>
    <ligand>
        <name>GTP</name>
        <dbReference type="ChEBI" id="CHEBI:37565"/>
        <label>1</label>
    </ligand>
</feature>
<feature type="transmembrane region" description="Helical" evidence="16">
    <location>
        <begin position="688"/>
        <end position="708"/>
    </location>
</feature>
<dbReference type="Pfam" id="PF17910">
    <property type="entry name" value="FeoB_Cyto"/>
    <property type="match status" value="1"/>
</dbReference>
<evidence type="ECO:0000256" key="8">
    <source>
        <dbReference type="ARBA" id="ARBA00022989"/>
    </source>
</evidence>
<feature type="transmembrane region" description="Helical" evidence="16">
    <location>
        <begin position="715"/>
        <end position="736"/>
    </location>
</feature>
<evidence type="ECO:0000256" key="9">
    <source>
        <dbReference type="ARBA" id="ARBA00023004"/>
    </source>
</evidence>
<comment type="function">
    <text evidence="16">Probable transporter of a GTP-driven Fe(2+) uptake system.</text>
</comment>
<keyword evidence="12 16" id="KW-0472">Membrane</keyword>
<dbReference type="GO" id="GO:0005886">
    <property type="term" value="C:plasma membrane"/>
    <property type="evidence" value="ECO:0007669"/>
    <property type="project" value="UniProtKB-SubCell"/>
</dbReference>
<dbReference type="InterPro" id="IPR027417">
    <property type="entry name" value="P-loop_NTPase"/>
</dbReference>
<comment type="similarity">
    <text evidence="16">Belongs to the TRAFAC class TrmE-Era-EngA-EngB-Septin-like GTPase superfamily. FeoB GTPase (TC 9.A.8) family.</text>
</comment>
<keyword evidence="15" id="KW-0479">Metal-binding</keyword>
<feature type="transmembrane region" description="Helical" evidence="16">
    <location>
        <begin position="748"/>
        <end position="769"/>
    </location>
</feature>
<protein>
    <recommendedName>
        <fullName evidence="13 16">Ferrous iron transport protein B</fullName>
    </recommendedName>
</protein>
<feature type="domain" description="FeoB-type G" evidence="17">
    <location>
        <begin position="4"/>
        <end position="170"/>
    </location>
</feature>
<dbReference type="InterPro" id="IPR005225">
    <property type="entry name" value="Small_GTP-bd"/>
</dbReference>
<organism evidence="18 19">
    <name type="scientific">Imhoffiella purpurea</name>
    <dbReference type="NCBI Taxonomy" id="1249627"/>
    <lineage>
        <taxon>Bacteria</taxon>
        <taxon>Pseudomonadati</taxon>
        <taxon>Pseudomonadota</taxon>
        <taxon>Gammaproteobacteria</taxon>
        <taxon>Chromatiales</taxon>
        <taxon>Chromatiaceae</taxon>
        <taxon>Imhoffiella</taxon>
    </lineage>
</organism>
<evidence type="ECO:0000256" key="13">
    <source>
        <dbReference type="NCBIfam" id="TIGR00437"/>
    </source>
</evidence>
<feature type="binding site" evidence="14">
    <location>
        <begin position="11"/>
        <end position="18"/>
    </location>
    <ligand>
        <name>GTP</name>
        <dbReference type="ChEBI" id="CHEBI:37565"/>
        <label>1</label>
    </ligand>
</feature>
<dbReference type="InterPro" id="IPR030389">
    <property type="entry name" value="G_FEOB_dom"/>
</dbReference>
<evidence type="ECO:0000256" key="5">
    <source>
        <dbReference type="ARBA" id="ARBA00022519"/>
    </source>
</evidence>
<feature type="binding site" evidence="15">
    <location>
        <position position="22"/>
    </location>
    <ligand>
        <name>Mg(2+)</name>
        <dbReference type="ChEBI" id="CHEBI:18420"/>
        <label>1</label>
    </ligand>
</feature>
<dbReference type="OrthoDB" id="9809127at2"/>
<name>W9VCI0_9GAMM</name>
<dbReference type="SUPFAM" id="SSF52540">
    <property type="entry name" value="P-loop containing nucleoside triphosphate hydrolases"/>
    <property type="match status" value="1"/>
</dbReference>
<keyword evidence="10" id="KW-0406">Ion transport</keyword>
<dbReference type="Pfam" id="PF02421">
    <property type="entry name" value="FeoB_N"/>
    <property type="match status" value="1"/>
</dbReference>